<comment type="cofactor">
    <cofactor evidence="1">
        <name>Zn(2+)</name>
        <dbReference type="ChEBI" id="CHEBI:29105"/>
    </cofactor>
</comment>
<dbReference type="EMBL" id="VTPC01077977">
    <property type="protein sequence ID" value="KAF2888362.1"/>
    <property type="molecule type" value="Genomic_DNA"/>
</dbReference>
<dbReference type="PANTHER" id="PTHR11705">
    <property type="entry name" value="PROTEASE FAMILY M14 CARBOXYPEPTIDASE A,B"/>
    <property type="match status" value="1"/>
</dbReference>
<evidence type="ECO:0000313" key="13">
    <source>
        <dbReference type="Proteomes" id="UP000801492"/>
    </source>
</evidence>
<keyword evidence="9" id="KW-0482">Metalloprotease</keyword>
<keyword evidence="7" id="KW-0378">Hydrolase</keyword>
<keyword evidence="13" id="KW-1185">Reference proteome</keyword>
<keyword evidence="8" id="KW-0862">Zinc</keyword>
<dbReference type="FunFam" id="3.40.630.10:FF:000084">
    <property type="entry name" value="Carboxypeptidase B2"/>
    <property type="match status" value="1"/>
</dbReference>
<comment type="caution">
    <text evidence="12">The sequence shown here is derived from an EMBL/GenBank/DDBJ whole genome shotgun (WGS) entry which is preliminary data.</text>
</comment>
<dbReference type="GO" id="GO:0004181">
    <property type="term" value="F:metallocarboxypeptidase activity"/>
    <property type="evidence" value="ECO:0007669"/>
    <property type="project" value="InterPro"/>
</dbReference>
<dbReference type="SMART" id="SM00631">
    <property type="entry name" value="Zn_pept"/>
    <property type="match status" value="1"/>
</dbReference>
<proteinExistence type="inferred from homology"/>
<evidence type="ECO:0000256" key="4">
    <source>
        <dbReference type="ARBA" id="ARBA00022670"/>
    </source>
</evidence>
<organism evidence="12 13">
    <name type="scientific">Ignelater luminosus</name>
    <name type="common">Cucubano</name>
    <name type="synonym">Pyrophorus luminosus</name>
    <dbReference type="NCBI Taxonomy" id="2038154"/>
    <lineage>
        <taxon>Eukaryota</taxon>
        <taxon>Metazoa</taxon>
        <taxon>Ecdysozoa</taxon>
        <taxon>Arthropoda</taxon>
        <taxon>Hexapoda</taxon>
        <taxon>Insecta</taxon>
        <taxon>Pterygota</taxon>
        <taxon>Neoptera</taxon>
        <taxon>Endopterygota</taxon>
        <taxon>Coleoptera</taxon>
        <taxon>Polyphaga</taxon>
        <taxon>Elateriformia</taxon>
        <taxon>Elateroidea</taxon>
        <taxon>Elateridae</taxon>
        <taxon>Agrypninae</taxon>
        <taxon>Pyrophorini</taxon>
        <taxon>Ignelater</taxon>
    </lineage>
</organism>
<dbReference type="GO" id="GO:0005615">
    <property type="term" value="C:extracellular space"/>
    <property type="evidence" value="ECO:0007669"/>
    <property type="project" value="TreeGrafter"/>
</dbReference>
<dbReference type="GO" id="GO:0006508">
    <property type="term" value="P:proteolysis"/>
    <property type="evidence" value="ECO:0007669"/>
    <property type="project" value="UniProtKB-KW"/>
</dbReference>
<evidence type="ECO:0000256" key="10">
    <source>
        <dbReference type="PROSITE-ProRule" id="PRU01379"/>
    </source>
</evidence>
<keyword evidence="4" id="KW-0645">Protease</keyword>
<dbReference type="Pfam" id="PF00246">
    <property type="entry name" value="Peptidase_M14"/>
    <property type="match status" value="1"/>
</dbReference>
<dbReference type="PROSITE" id="PS00132">
    <property type="entry name" value="CARBOXYPEPT_ZN_1"/>
    <property type="match status" value="1"/>
</dbReference>
<evidence type="ECO:0000256" key="3">
    <source>
        <dbReference type="ARBA" id="ARBA00022645"/>
    </source>
</evidence>
<keyword evidence="5" id="KW-0479">Metal-binding</keyword>
<evidence type="ECO:0000256" key="9">
    <source>
        <dbReference type="ARBA" id="ARBA00023049"/>
    </source>
</evidence>
<gene>
    <name evidence="12" type="ORF">ILUMI_17811</name>
</gene>
<dbReference type="OrthoDB" id="3626597at2759"/>
<feature type="domain" description="Peptidase M14" evidence="11">
    <location>
        <begin position="1"/>
        <end position="250"/>
    </location>
</feature>
<dbReference type="PRINTS" id="PR00765">
    <property type="entry name" value="CRBOXYPTASEA"/>
</dbReference>
<sequence length="250" mass="28393">MQNYLKRLAKENPEIVTLENYGLSYEKRNLTLLRISKKNEHNISKPLIFVDSGIHAMEWIGPSQALYIINQLVENPKNSYLIEKVDWIVIPLLNPDGYEYSHTTNRFWRRTRSKGEKCDGVDPNRNFDIHWMGAGGSSKECSLFYAGPKPFSEPETVALSQAIHKYANRTKLYLTIHSPAQCLLYPWGYTNDPPSNERQLHDLGEKVARAIFAVNATTYDIGSSFNTLNPAAGSSRDWAYGVANISLSYT</sequence>
<evidence type="ECO:0000256" key="8">
    <source>
        <dbReference type="ARBA" id="ARBA00022833"/>
    </source>
</evidence>
<name>A0A8K0CNC4_IGNLU</name>
<keyword evidence="6" id="KW-0732">Signal</keyword>
<dbReference type="AlphaFoldDB" id="A0A8K0CNC4"/>
<dbReference type="Gene3D" id="3.40.630.10">
    <property type="entry name" value="Zn peptidases"/>
    <property type="match status" value="1"/>
</dbReference>
<evidence type="ECO:0000256" key="1">
    <source>
        <dbReference type="ARBA" id="ARBA00001947"/>
    </source>
</evidence>
<evidence type="ECO:0000256" key="7">
    <source>
        <dbReference type="ARBA" id="ARBA00022801"/>
    </source>
</evidence>
<evidence type="ECO:0000256" key="2">
    <source>
        <dbReference type="ARBA" id="ARBA00005988"/>
    </source>
</evidence>
<dbReference type="GO" id="GO:0008270">
    <property type="term" value="F:zinc ion binding"/>
    <property type="evidence" value="ECO:0007669"/>
    <property type="project" value="InterPro"/>
</dbReference>
<protein>
    <recommendedName>
        <fullName evidence="11">Peptidase M14 domain-containing protein</fullName>
    </recommendedName>
</protein>
<dbReference type="InterPro" id="IPR000834">
    <property type="entry name" value="Peptidase_M14"/>
</dbReference>
<evidence type="ECO:0000313" key="12">
    <source>
        <dbReference type="EMBL" id="KAF2888362.1"/>
    </source>
</evidence>
<evidence type="ECO:0000259" key="11">
    <source>
        <dbReference type="PROSITE" id="PS52035"/>
    </source>
</evidence>
<comment type="similarity">
    <text evidence="2 10">Belongs to the peptidase M14 family.</text>
</comment>
<dbReference type="PANTHER" id="PTHR11705:SF140">
    <property type="entry name" value="FI02848P-RELATED"/>
    <property type="match status" value="1"/>
</dbReference>
<reference evidence="12" key="1">
    <citation type="submission" date="2019-08" db="EMBL/GenBank/DDBJ databases">
        <title>The genome of the North American firefly Photinus pyralis.</title>
        <authorList>
            <consortium name="Photinus pyralis genome working group"/>
            <person name="Fallon T.R."/>
            <person name="Sander Lower S.E."/>
            <person name="Weng J.-K."/>
        </authorList>
    </citation>
    <scope>NUCLEOTIDE SEQUENCE</scope>
    <source>
        <strain evidence="12">TRF0915ILg1</strain>
        <tissue evidence="12">Whole body</tissue>
    </source>
</reference>
<evidence type="ECO:0000256" key="5">
    <source>
        <dbReference type="ARBA" id="ARBA00022723"/>
    </source>
</evidence>
<feature type="non-terminal residue" evidence="12">
    <location>
        <position position="250"/>
    </location>
</feature>
<comment type="caution">
    <text evidence="10">Lacks conserved residue(s) required for the propagation of feature annotation.</text>
</comment>
<dbReference type="InterPro" id="IPR057246">
    <property type="entry name" value="CARBOXYPEPT_ZN_1"/>
</dbReference>
<keyword evidence="3" id="KW-0121">Carboxypeptidase</keyword>
<dbReference type="PROSITE" id="PS52035">
    <property type="entry name" value="PEPTIDASE_M14"/>
    <property type="match status" value="1"/>
</dbReference>
<evidence type="ECO:0000256" key="6">
    <source>
        <dbReference type="ARBA" id="ARBA00022729"/>
    </source>
</evidence>
<dbReference type="SUPFAM" id="SSF53187">
    <property type="entry name" value="Zn-dependent exopeptidases"/>
    <property type="match status" value="1"/>
</dbReference>
<accession>A0A8K0CNC4</accession>
<dbReference type="Proteomes" id="UP000801492">
    <property type="component" value="Unassembled WGS sequence"/>
</dbReference>